<feature type="domain" description="HTH luxR-type" evidence="5">
    <location>
        <begin position="862"/>
        <end position="925"/>
    </location>
</feature>
<dbReference type="Gene3D" id="1.25.40.10">
    <property type="entry name" value="Tetratricopeptide repeat domain"/>
    <property type="match status" value="1"/>
</dbReference>
<dbReference type="SUPFAM" id="SSF52540">
    <property type="entry name" value="P-loop containing nucleoside triphosphate hydrolases"/>
    <property type="match status" value="1"/>
</dbReference>
<dbReference type="RefSeq" id="WP_091299255.1">
    <property type="nucleotide sequence ID" value="NZ_FNON01000014.1"/>
</dbReference>
<dbReference type="SUPFAM" id="SSF48452">
    <property type="entry name" value="TPR-like"/>
    <property type="match status" value="1"/>
</dbReference>
<evidence type="ECO:0000256" key="3">
    <source>
        <dbReference type="ARBA" id="ARBA00023163"/>
    </source>
</evidence>
<feature type="region of interest" description="Disordered" evidence="4">
    <location>
        <begin position="1"/>
        <end position="27"/>
    </location>
</feature>
<keyword evidence="7" id="KW-1185">Reference proteome</keyword>
<proteinExistence type="predicted"/>
<dbReference type="GO" id="GO:0006355">
    <property type="term" value="P:regulation of DNA-templated transcription"/>
    <property type="evidence" value="ECO:0007669"/>
    <property type="project" value="InterPro"/>
</dbReference>
<dbReference type="PANTHER" id="PTHR44688">
    <property type="entry name" value="DNA-BINDING TRANSCRIPTIONAL ACTIVATOR DEVR_DOSR"/>
    <property type="match status" value="1"/>
</dbReference>
<dbReference type="PROSITE" id="PS50043">
    <property type="entry name" value="HTH_LUXR_2"/>
    <property type="match status" value="1"/>
</dbReference>
<dbReference type="OrthoDB" id="134933at2"/>
<dbReference type="AlphaFoldDB" id="A0A1H3SKA8"/>
<protein>
    <submittedName>
        <fullName evidence="6">Regulatory protein, luxR family</fullName>
    </submittedName>
</protein>
<dbReference type="PRINTS" id="PR00038">
    <property type="entry name" value="HTHLUXR"/>
</dbReference>
<evidence type="ECO:0000256" key="1">
    <source>
        <dbReference type="ARBA" id="ARBA00023015"/>
    </source>
</evidence>
<dbReference type="SUPFAM" id="SSF46894">
    <property type="entry name" value="C-terminal effector domain of the bipartite response regulators"/>
    <property type="match status" value="1"/>
</dbReference>
<reference evidence="6 7" key="1">
    <citation type="submission" date="2016-10" db="EMBL/GenBank/DDBJ databases">
        <authorList>
            <person name="de Groot N.N."/>
        </authorList>
    </citation>
    <scope>NUCLEOTIDE SEQUENCE [LARGE SCALE GENOMIC DNA]</scope>
    <source>
        <strain evidence="6 7">CPCC 202699</strain>
    </source>
</reference>
<dbReference type="InterPro" id="IPR016032">
    <property type="entry name" value="Sig_transdc_resp-reg_C-effctor"/>
</dbReference>
<dbReference type="InterPro" id="IPR041664">
    <property type="entry name" value="AAA_16"/>
</dbReference>
<evidence type="ECO:0000256" key="4">
    <source>
        <dbReference type="SAM" id="MobiDB-lite"/>
    </source>
</evidence>
<keyword evidence="2" id="KW-0238">DNA-binding</keyword>
<dbReference type="Gene3D" id="1.10.10.10">
    <property type="entry name" value="Winged helix-like DNA-binding domain superfamily/Winged helix DNA-binding domain"/>
    <property type="match status" value="1"/>
</dbReference>
<evidence type="ECO:0000313" key="7">
    <source>
        <dbReference type="Proteomes" id="UP000199515"/>
    </source>
</evidence>
<dbReference type="EMBL" id="FNON01000014">
    <property type="protein sequence ID" value="SDZ37981.1"/>
    <property type="molecule type" value="Genomic_DNA"/>
</dbReference>
<organism evidence="6 7">
    <name type="scientific">Amycolatopsis xylanica</name>
    <dbReference type="NCBI Taxonomy" id="589385"/>
    <lineage>
        <taxon>Bacteria</taxon>
        <taxon>Bacillati</taxon>
        <taxon>Actinomycetota</taxon>
        <taxon>Actinomycetes</taxon>
        <taxon>Pseudonocardiales</taxon>
        <taxon>Pseudonocardiaceae</taxon>
        <taxon>Amycolatopsis</taxon>
    </lineage>
</organism>
<dbReference type="InterPro" id="IPR011990">
    <property type="entry name" value="TPR-like_helical_dom_sf"/>
</dbReference>
<gene>
    <name evidence="6" type="ORF">SAMN05421504_11447</name>
</gene>
<dbReference type="SMART" id="SM00421">
    <property type="entry name" value="HTH_LUXR"/>
    <property type="match status" value="1"/>
</dbReference>
<evidence type="ECO:0000259" key="5">
    <source>
        <dbReference type="PROSITE" id="PS50043"/>
    </source>
</evidence>
<dbReference type="PANTHER" id="PTHR44688:SF16">
    <property type="entry name" value="DNA-BINDING TRANSCRIPTIONAL ACTIVATOR DEVR_DOSR"/>
    <property type="match status" value="1"/>
</dbReference>
<evidence type="ECO:0000256" key="2">
    <source>
        <dbReference type="ARBA" id="ARBA00023125"/>
    </source>
</evidence>
<name>A0A1H3SKA8_9PSEU</name>
<dbReference type="Pfam" id="PF13191">
    <property type="entry name" value="AAA_16"/>
    <property type="match status" value="1"/>
</dbReference>
<sequence length="925" mass="99732">MRTEANSESPYGGPSVPKRPAGAPRFGRDDEFNALAAMYDGATHGRAGSAVLVGEFGMGKTALLEALSEYARRTAFAVVIAKGSGLETHLSGGVTRQLSDGLTRALGGAPLKSPLEERPRTEHDQTAALEGFLHLVREVAGRGPLLLAVDDIHLADAWSMRCLAYIRYRVTEYPVLIVLTSILGQTLTGEVSLLELAGCSPTIIKLAGLGVEETARLIASKSMTFTGKAVDCREATGGNPFLLNNLLARLAPGADVHTVGSPAVGEVLRARLRVYPAAAQLVRAVAILGEDAGFDRIAALAGVDERVAVEGVDTLVRLRLLTNTGVPAFTYSFVRHSVLQDIPLATRAVSHARAAKLLADADVPGKRVAAHLLEAHTISTPWGIDILRNTAWAAVFEGEEELAVRCLKRALTERMSPGKRVATTLQLSHAEYRIDPGTAMARVREAVGYIDTHRIATHTAMMMLLCLCSGTDNQLAVSAASLITARVSSGGPEATWPLQCMIYLAETGNSLTPAPLFSEDWTPGPDAEPELRRTHAALLALEVLRRGESAAEAVRHLSDALSDDQGQLFEQPYFFTLVTATLADEPALTDRLCRLLDSTDEPFDYHLRKGSMAALARGIALQSEGKLLRASVYYESLLRLFDERRATSACPIAVLAVAHLAEVYTDLGRPDEAETLLDGIDFDGTEQLFQHNYLLYARGKLRVATGDTQAGLEDLLDCGRRLERHGLAFPSFAAWRPLAVRAALILDRTELAVMLADADTTAADRWDTPRARGSAMAALALTREDEEAERLLHKAAELLETSPARLQLATTLAELGAARARRGHTEQAAADLRRAVELSTHCGARPLTRRASEELHTIQMTTKDTAHGLTRQEGRIAMMAARGLTNREIAETLHLTRRTVELHLSGAYRKLGITGRAELAAALTA</sequence>
<dbReference type="InterPro" id="IPR000792">
    <property type="entry name" value="Tscrpt_reg_LuxR_C"/>
</dbReference>
<dbReference type="STRING" id="589385.SAMN05421504_11447"/>
<keyword evidence="3" id="KW-0804">Transcription</keyword>
<keyword evidence="1" id="KW-0805">Transcription regulation</keyword>
<dbReference type="Proteomes" id="UP000199515">
    <property type="component" value="Unassembled WGS sequence"/>
</dbReference>
<dbReference type="Pfam" id="PF00196">
    <property type="entry name" value="GerE"/>
    <property type="match status" value="1"/>
</dbReference>
<dbReference type="GO" id="GO:0003677">
    <property type="term" value="F:DNA binding"/>
    <property type="evidence" value="ECO:0007669"/>
    <property type="project" value="UniProtKB-KW"/>
</dbReference>
<accession>A0A1H3SKA8</accession>
<dbReference type="CDD" id="cd06170">
    <property type="entry name" value="LuxR_C_like"/>
    <property type="match status" value="1"/>
</dbReference>
<evidence type="ECO:0000313" key="6">
    <source>
        <dbReference type="EMBL" id="SDZ37981.1"/>
    </source>
</evidence>
<dbReference type="InterPro" id="IPR036388">
    <property type="entry name" value="WH-like_DNA-bd_sf"/>
</dbReference>
<dbReference type="InterPro" id="IPR027417">
    <property type="entry name" value="P-loop_NTPase"/>
</dbReference>